<gene>
    <name evidence="4" type="ORF">GCM10011354_21560</name>
</gene>
<organism evidence="4 5">
    <name type="scientific">Egicoccus halophilus</name>
    <dbReference type="NCBI Taxonomy" id="1670830"/>
    <lineage>
        <taxon>Bacteria</taxon>
        <taxon>Bacillati</taxon>
        <taxon>Actinomycetota</taxon>
        <taxon>Nitriliruptoria</taxon>
        <taxon>Egicoccales</taxon>
        <taxon>Egicoccaceae</taxon>
        <taxon>Egicoccus</taxon>
    </lineage>
</organism>
<evidence type="ECO:0000313" key="5">
    <source>
        <dbReference type="Proteomes" id="UP000650511"/>
    </source>
</evidence>
<reference evidence="4" key="2">
    <citation type="submission" date="2020-09" db="EMBL/GenBank/DDBJ databases">
        <authorList>
            <person name="Sun Q."/>
            <person name="Zhou Y."/>
        </authorList>
    </citation>
    <scope>NUCLEOTIDE SEQUENCE</scope>
    <source>
        <strain evidence="4">CGMCC 1.14988</strain>
    </source>
</reference>
<dbReference type="RefSeq" id="WP_165403886.1">
    <property type="nucleotide sequence ID" value="NZ_BMHA01000007.1"/>
</dbReference>
<evidence type="ECO:0000256" key="3">
    <source>
        <dbReference type="ARBA" id="ARBA00022825"/>
    </source>
</evidence>
<dbReference type="GO" id="GO:0006508">
    <property type="term" value="P:proteolysis"/>
    <property type="evidence" value="ECO:0007669"/>
    <property type="project" value="UniProtKB-KW"/>
</dbReference>
<dbReference type="Proteomes" id="UP000650511">
    <property type="component" value="Unassembled WGS sequence"/>
</dbReference>
<reference evidence="4" key="1">
    <citation type="journal article" date="2014" name="Int. J. Syst. Evol. Microbiol.">
        <title>Complete genome sequence of Corynebacterium casei LMG S-19264T (=DSM 44701T), isolated from a smear-ripened cheese.</title>
        <authorList>
            <consortium name="US DOE Joint Genome Institute (JGI-PGF)"/>
            <person name="Walter F."/>
            <person name="Albersmeier A."/>
            <person name="Kalinowski J."/>
            <person name="Ruckert C."/>
        </authorList>
    </citation>
    <scope>NUCLEOTIDE SEQUENCE</scope>
    <source>
        <strain evidence="4">CGMCC 1.14988</strain>
    </source>
</reference>
<keyword evidence="5" id="KW-1185">Reference proteome</keyword>
<evidence type="ECO:0000313" key="4">
    <source>
        <dbReference type="EMBL" id="GGI06931.1"/>
    </source>
</evidence>
<comment type="caution">
    <text evidence="4">The sequence shown here is derived from an EMBL/GenBank/DDBJ whole genome shotgun (WGS) entry which is preliminary data.</text>
</comment>
<dbReference type="AlphaFoldDB" id="A0A8J3AAZ5"/>
<dbReference type="PROSITE" id="PS00138">
    <property type="entry name" value="SUBTILASE_SER"/>
    <property type="match status" value="1"/>
</dbReference>
<protein>
    <submittedName>
        <fullName evidence="4">Uncharacterized protein</fullName>
    </submittedName>
</protein>
<dbReference type="EMBL" id="BMHA01000007">
    <property type="protein sequence ID" value="GGI06931.1"/>
    <property type="molecule type" value="Genomic_DNA"/>
</dbReference>
<sequence length="381" mass="41386">MPSTSSLGKLALAATGGALAARGLQRLPQARFAGMSGTSIAAPGAAGWVTDFLNAAYFRRDADQRSTADLRLAFGILTTRWHRAGARRLRAADVAPFHKAFGRDRFVDDADSPRGTLNTRQLREGAARLLGDWFLGAWDDPTRRAYGIAFPEVADREAYLPELRLDHAKLGGITPPQSPAAEQTWHTYPPVLLGDEAAAGRALELLTQPQTWPDYGSSLGRFTPVRSGGLDGQTFEIEVLGEPVGPIPVLLRAYVTVTELLTAGDALDGYTARLNETFARYAPFDPDPLPEGAAPAALIELTTHAGHFLGRARNRLLVFTADGQAWVRAVGNWDPLDWHLDRLYAGMGRYCQHAFWGMGQAHESVLHQLADAVRSDLGGRR</sequence>
<dbReference type="InterPro" id="IPR023828">
    <property type="entry name" value="Peptidase_S8_Ser-AS"/>
</dbReference>
<keyword evidence="1" id="KW-0645">Protease</keyword>
<evidence type="ECO:0000256" key="2">
    <source>
        <dbReference type="ARBA" id="ARBA00022801"/>
    </source>
</evidence>
<proteinExistence type="predicted"/>
<dbReference type="GO" id="GO:0008236">
    <property type="term" value="F:serine-type peptidase activity"/>
    <property type="evidence" value="ECO:0007669"/>
    <property type="project" value="UniProtKB-KW"/>
</dbReference>
<evidence type="ECO:0000256" key="1">
    <source>
        <dbReference type="ARBA" id="ARBA00022670"/>
    </source>
</evidence>
<keyword evidence="2" id="KW-0378">Hydrolase</keyword>
<keyword evidence="3" id="KW-0720">Serine protease</keyword>
<name>A0A8J3AAZ5_9ACTN</name>
<accession>A0A8J3AAZ5</accession>